<dbReference type="SMART" id="SM00155">
    <property type="entry name" value="PLDc"/>
    <property type="match status" value="2"/>
</dbReference>
<protein>
    <submittedName>
        <fullName evidence="2">Phospholipase D family protein</fullName>
    </submittedName>
</protein>
<dbReference type="GO" id="GO:0032049">
    <property type="term" value="P:cardiolipin biosynthetic process"/>
    <property type="evidence" value="ECO:0007669"/>
    <property type="project" value="UniProtKB-ARBA"/>
</dbReference>
<dbReference type="PANTHER" id="PTHR21248:SF12">
    <property type="entry name" value="CARDIOLIPIN SYNTHASE C"/>
    <property type="match status" value="1"/>
</dbReference>
<accession>A0A9X1ZLB0</accession>
<dbReference type="GO" id="GO:0030572">
    <property type="term" value="F:phosphatidyltransferase activity"/>
    <property type="evidence" value="ECO:0007669"/>
    <property type="project" value="UniProtKB-ARBA"/>
</dbReference>
<evidence type="ECO:0000313" key="2">
    <source>
        <dbReference type="EMBL" id="MCL1141580.1"/>
    </source>
</evidence>
<feature type="domain" description="PLD phosphodiesterase" evidence="1">
    <location>
        <begin position="411"/>
        <end position="438"/>
    </location>
</feature>
<proteinExistence type="predicted"/>
<comment type="caution">
    <text evidence="2">The sequence shown here is derived from an EMBL/GenBank/DDBJ whole genome shotgun (WGS) entry which is preliminary data.</text>
</comment>
<reference evidence="2" key="1">
    <citation type="submission" date="2022-01" db="EMBL/GenBank/DDBJ databases">
        <title>Whole genome-based taxonomy of the Shewanellaceae.</title>
        <authorList>
            <person name="Martin-Rodriguez A.J."/>
        </authorList>
    </citation>
    <scope>NUCLEOTIDE SEQUENCE</scope>
    <source>
        <strain evidence="2">DSM 16422</strain>
    </source>
</reference>
<dbReference type="Pfam" id="PF13091">
    <property type="entry name" value="PLDc_2"/>
    <property type="match status" value="2"/>
</dbReference>
<evidence type="ECO:0000313" key="3">
    <source>
        <dbReference type="Proteomes" id="UP001139333"/>
    </source>
</evidence>
<sequence length="517" mass="58581">MLSQQILIVFMRYMLLMSLALLTLSGCASKNVYPTAPLEYQLAKPTDTPLANYLNALPQIDTQTGVYPLGDGVDAFVARLAFIESAKVSIDLQYYLFHDDETGKILTLYLYRAAQRGVRVRLLLDDMATKGKDSILSKLVQHPNISVRIFNPDNERTFRTLSFVQNFSRLNHRMHNKSFTVDNLISVVGGRNIGDEYYSANENVEFGDLDVLLVGEVVPEVSLQFDLYWNSSQVRPIEQLYPLEGEDSVQINRANEQFFADYETVVANHPYVYRLIKSTLLQDIVSHQIDWNWGGAELMYDPPNKLKNIDQPYLLNQLNTFFSETQDEILIISPYFVPTEAGVTALVNAVNSGIEVTVITNSLAATDVLAVHAGYMNYRQQLVEGGVTLYEVKASPTRNNKGKASQWRGSSRSSLHAKVFVIDNKSIFVGSFNFDPRSAWLNTEMGVVVEQPQFAQTFASVIKQSLTNKVYQVVIKDGDIQWLDLQTQQYITQEPDSSWWQRFMANTLSWLPIESQL</sequence>
<dbReference type="RefSeq" id="WP_248994250.1">
    <property type="nucleotide sequence ID" value="NZ_JAKIKP010000001.1"/>
</dbReference>
<dbReference type="InterPro" id="IPR025202">
    <property type="entry name" value="PLD-like_dom"/>
</dbReference>
<name>A0A9X1ZLB0_9GAMM</name>
<dbReference type="CDD" id="cd09111">
    <property type="entry name" value="PLDc_ymdC_like_1"/>
    <property type="match status" value="1"/>
</dbReference>
<dbReference type="CDD" id="cd09113">
    <property type="entry name" value="PLDc_ymdC_like_2"/>
    <property type="match status" value="1"/>
</dbReference>
<dbReference type="EMBL" id="JAKIKP010000001">
    <property type="protein sequence ID" value="MCL1141580.1"/>
    <property type="molecule type" value="Genomic_DNA"/>
</dbReference>
<dbReference type="Gene3D" id="3.30.870.10">
    <property type="entry name" value="Endonuclease Chain A"/>
    <property type="match status" value="2"/>
</dbReference>
<dbReference type="InterPro" id="IPR001736">
    <property type="entry name" value="PLipase_D/transphosphatidylase"/>
</dbReference>
<gene>
    <name evidence="2" type="ORF">L2672_02535</name>
</gene>
<feature type="domain" description="PLD phosphodiesterase" evidence="1">
    <location>
        <begin position="170"/>
        <end position="197"/>
    </location>
</feature>
<dbReference type="Proteomes" id="UP001139333">
    <property type="component" value="Unassembled WGS sequence"/>
</dbReference>
<keyword evidence="3" id="KW-1185">Reference proteome</keyword>
<dbReference type="PROSITE" id="PS50035">
    <property type="entry name" value="PLD"/>
    <property type="match status" value="2"/>
</dbReference>
<dbReference type="AlphaFoldDB" id="A0A9X1ZLB0"/>
<dbReference type="SUPFAM" id="SSF56024">
    <property type="entry name" value="Phospholipase D/nuclease"/>
    <property type="match status" value="2"/>
</dbReference>
<evidence type="ECO:0000259" key="1">
    <source>
        <dbReference type="PROSITE" id="PS50035"/>
    </source>
</evidence>
<organism evidence="2 3">
    <name type="scientific">Shewanella gaetbuli</name>
    <dbReference type="NCBI Taxonomy" id="220752"/>
    <lineage>
        <taxon>Bacteria</taxon>
        <taxon>Pseudomonadati</taxon>
        <taxon>Pseudomonadota</taxon>
        <taxon>Gammaproteobacteria</taxon>
        <taxon>Alteromonadales</taxon>
        <taxon>Shewanellaceae</taxon>
        <taxon>Shewanella</taxon>
    </lineage>
</organism>
<dbReference type="PANTHER" id="PTHR21248">
    <property type="entry name" value="CARDIOLIPIN SYNTHASE"/>
    <property type="match status" value="1"/>
</dbReference>